<dbReference type="InterPro" id="IPR052361">
    <property type="entry name" value="F-box_domain"/>
</dbReference>
<dbReference type="InterPro" id="IPR017451">
    <property type="entry name" value="F-box-assoc_interact_dom"/>
</dbReference>
<dbReference type="RefSeq" id="XP_016456419.1">
    <property type="nucleotide sequence ID" value="XM_016600933.1"/>
</dbReference>
<accession>A0A1S3YWA4</accession>
<feature type="domain" description="F-box associated beta-propeller type 3" evidence="1">
    <location>
        <begin position="24"/>
        <end position="170"/>
    </location>
</feature>
<evidence type="ECO:0000259" key="1">
    <source>
        <dbReference type="Pfam" id="PF08268"/>
    </source>
</evidence>
<protein>
    <submittedName>
        <fullName evidence="2">F-box protein CPR30 isoform X2</fullName>
    </submittedName>
</protein>
<sequence>MFAMEPLHKRINSTSHAECPVKGNHAYGMGYDSTSDDYKILKIDVDIDDGRKVSSEILALKNVSRRKIDRHPSDICYVLSGGNSLAFVHGAFHWLGFSQNYSMVSFSISNEVYKEIQLPEQICLGSMYNKFDVSVLEGMLCVYSTSIRKQSTFSFWLMKDYGVKESWTKLFTIRDTEIYLAIPKYRFADGEVLLRCIHAESCGPLFRTSKGPFGLWPQGDIFQDGFVFTESLISPKLLT</sequence>
<dbReference type="PANTHER" id="PTHR31790">
    <property type="entry name" value="OS02G0783600 PROTEIN"/>
    <property type="match status" value="1"/>
</dbReference>
<proteinExistence type="predicted"/>
<dbReference type="Pfam" id="PF08268">
    <property type="entry name" value="FBA_3"/>
    <property type="match status" value="1"/>
</dbReference>
<dbReference type="AlphaFoldDB" id="A0A1S3YWA4"/>
<dbReference type="OrthoDB" id="1071894at2759"/>
<dbReference type="NCBIfam" id="TIGR01640">
    <property type="entry name" value="F_box_assoc_1"/>
    <property type="match status" value="1"/>
</dbReference>
<reference evidence="2" key="1">
    <citation type="submission" date="2025-08" db="UniProtKB">
        <authorList>
            <consortium name="RefSeq"/>
        </authorList>
    </citation>
    <scope>IDENTIFICATION</scope>
</reference>
<organism evidence="2">
    <name type="scientific">Nicotiana tabacum</name>
    <name type="common">Common tobacco</name>
    <dbReference type="NCBI Taxonomy" id="4097"/>
    <lineage>
        <taxon>Eukaryota</taxon>
        <taxon>Viridiplantae</taxon>
        <taxon>Streptophyta</taxon>
        <taxon>Embryophyta</taxon>
        <taxon>Tracheophyta</taxon>
        <taxon>Spermatophyta</taxon>
        <taxon>Magnoliopsida</taxon>
        <taxon>eudicotyledons</taxon>
        <taxon>Gunneridae</taxon>
        <taxon>Pentapetalae</taxon>
        <taxon>asterids</taxon>
        <taxon>lamiids</taxon>
        <taxon>Solanales</taxon>
        <taxon>Solanaceae</taxon>
        <taxon>Nicotianoideae</taxon>
        <taxon>Nicotianeae</taxon>
        <taxon>Nicotiana</taxon>
    </lineage>
</organism>
<name>A0A1S3YWA4_TOBAC</name>
<gene>
    <name evidence="2" type="primary">LOC107780394</name>
</gene>
<dbReference type="InterPro" id="IPR013187">
    <property type="entry name" value="F-box-assoc_dom_typ3"/>
</dbReference>
<evidence type="ECO:0000313" key="2">
    <source>
        <dbReference type="RefSeq" id="XP_016456419.1"/>
    </source>
</evidence>
<dbReference type="PANTHER" id="PTHR31790:SF574">
    <property type="entry name" value="F-BOX DOMAIN-CONTAINING PROTEIN"/>
    <property type="match status" value="1"/>
</dbReference>
<dbReference type="OMA" id="MFAMEPL"/>